<sequence>MIRSFFLRSLFVLRSHRESPWCFHKQTSDSKATHLICFNSLTNTQNLSHGCDEEKERKHLGNLFQHLANKCVLLDIPDIQQYAPANFLMHLLPLLHQGLTLTGQWCNEHQELLAEPVL</sequence>
<reference evidence="1 2" key="1">
    <citation type="submission" date="2021-06" db="EMBL/GenBank/DDBJ databases">
        <authorList>
            <person name="Palmer J.M."/>
        </authorList>
    </citation>
    <scope>NUCLEOTIDE SEQUENCE [LARGE SCALE GENOMIC DNA]</scope>
    <source>
        <strain evidence="2">if_2019</strain>
        <tissue evidence="1">Muscle</tissue>
    </source>
</reference>
<evidence type="ECO:0000313" key="1">
    <source>
        <dbReference type="EMBL" id="MEQ2236300.1"/>
    </source>
</evidence>
<protein>
    <submittedName>
        <fullName evidence="1">Uncharacterized protein</fullName>
    </submittedName>
</protein>
<organism evidence="1 2">
    <name type="scientific">Ilyodon furcidens</name>
    <name type="common">goldbreast splitfin</name>
    <dbReference type="NCBI Taxonomy" id="33524"/>
    <lineage>
        <taxon>Eukaryota</taxon>
        <taxon>Metazoa</taxon>
        <taxon>Chordata</taxon>
        <taxon>Craniata</taxon>
        <taxon>Vertebrata</taxon>
        <taxon>Euteleostomi</taxon>
        <taxon>Actinopterygii</taxon>
        <taxon>Neopterygii</taxon>
        <taxon>Teleostei</taxon>
        <taxon>Neoteleostei</taxon>
        <taxon>Acanthomorphata</taxon>
        <taxon>Ovalentaria</taxon>
        <taxon>Atherinomorphae</taxon>
        <taxon>Cyprinodontiformes</taxon>
        <taxon>Goodeidae</taxon>
        <taxon>Ilyodon</taxon>
    </lineage>
</organism>
<dbReference type="EMBL" id="JAHRIQ010047183">
    <property type="protein sequence ID" value="MEQ2236300.1"/>
    <property type="molecule type" value="Genomic_DNA"/>
</dbReference>
<dbReference type="Proteomes" id="UP001482620">
    <property type="component" value="Unassembled WGS sequence"/>
</dbReference>
<name>A0ABV0TVI0_9TELE</name>
<comment type="caution">
    <text evidence="1">The sequence shown here is derived from an EMBL/GenBank/DDBJ whole genome shotgun (WGS) entry which is preliminary data.</text>
</comment>
<keyword evidence="2" id="KW-1185">Reference proteome</keyword>
<evidence type="ECO:0000313" key="2">
    <source>
        <dbReference type="Proteomes" id="UP001482620"/>
    </source>
</evidence>
<proteinExistence type="predicted"/>
<gene>
    <name evidence="1" type="ORF">ILYODFUR_011222</name>
</gene>
<accession>A0ABV0TVI0</accession>